<evidence type="ECO:0000313" key="10">
    <source>
        <dbReference type="Proteomes" id="UP000070444"/>
    </source>
</evidence>
<dbReference type="UniPathway" id="UPA00121">
    <property type="reaction ID" value="UER00345"/>
</dbReference>
<dbReference type="PANTHER" id="PTHR21022:SF19">
    <property type="entry name" value="PREPHENATE DEHYDRATASE-RELATED"/>
    <property type="match status" value="1"/>
</dbReference>
<organism evidence="9 10">
    <name type="scientific">Conidiobolus coronatus (strain ATCC 28846 / CBS 209.66 / NRRL 28638)</name>
    <name type="common">Delacroixia coronata</name>
    <dbReference type="NCBI Taxonomy" id="796925"/>
    <lineage>
        <taxon>Eukaryota</taxon>
        <taxon>Fungi</taxon>
        <taxon>Fungi incertae sedis</taxon>
        <taxon>Zoopagomycota</taxon>
        <taxon>Entomophthoromycotina</taxon>
        <taxon>Entomophthoromycetes</taxon>
        <taxon>Entomophthorales</taxon>
        <taxon>Ancylistaceae</taxon>
        <taxon>Conidiobolus</taxon>
    </lineage>
</organism>
<dbReference type="Pfam" id="PF00800">
    <property type="entry name" value="PDT"/>
    <property type="match status" value="1"/>
</dbReference>
<dbReference type="GO" id="GO:0009094">
    <property type="term" value="P:L-phenylalanine biosynthetic process"/>
    <property type="evidence" value="ECO:0007669"/>
    <property type="project" value="UniProtKB-UniPathway"/>
</dbReference>
<dbReference type="PROSITE" id="PS51171">
    <property type="entry name" value="PREPHENATE_DEHYDR_3"/>
    <property type="match status" value="1"/>
</dbReference>
<dbReference type="AlphaFoldDB" id="A0A137P366"/>
<protein>
    <recommendedName>
        <fullName evidence="2">prephenate dehydratase</fullName>
        <ecNumber evidence="2">4.2.1.51</ecNumber>
    </recommendedName>
</protein>
<dbReference type="GO" id="GO:0004664">
    <property type="term" value="F:prephenate dehydratase activity"/>
    <property type="evidence" value="ECO:0007669"/>
    <property type="project" value="UniProtKB-EC"/>
</dbReference>
<comment type="pathway">
    <text evidence="1">Amino-acid biosynthesis; L-phenylalanine biosynthesis; phenylpyruvate from prephenate: step 1/1.</text>
</comment>
<reference evidence="9 10" key="1">
    <citation type="journal article" date="2015" name="Genome Biol. Evol.">
        <title>Phylogenomic analyses indicate that early fungi evolved digesting cell walls of algal ancestors of land plants.</title>
        <authorList>
            <person name="Chang Y."/>
            <person name="Wang S."/>
            <person name="Sekimoto S."/>
            <person name="Aerts A.L."/>
            <person name="Choi C."/>
            <person name="Clum A."/>
            <person name="LaButti K.M."/>
            <person name="Lindquist E.A."/>
            <person name="Yee Ngan C."/>
            <person name="Ohm R.A."/>
            <person name="Salamov A.A."/>
            <person name="Grigoriev I.V."/>
            <person name="Spatafora J.W."/>
            <person name="Berbee M.L."/>
        </authorList>
    </citation>
    <scope>NUCLEOTIDE SEQUENCE [LARGE SCALE GENOMIC DNA]</scope>
    <source>
        <strain evidence="9 10">NRRL 28638</strain>
    </source>
</reference>
<dbReference type="InterPro" id="IPR002912">
    <property type="entry name" value="ACT_dom"/>
</dbReference>
<dbReference type="EMBL" id="KQ964533">
    <property type="protein sequence ID" value="KXN69477.1"/>
    <property type="molecule type" value="Genomic_DNA"/>
</dbReference>
<dbReference type="Gene3D" id="3.30.70.260">
    <property type="match status" value="1"/>
</dbReference>
<dbReference type="OMA" id="PAINTRC"/>
<feature type="domain" description="ACT" evidence="8">
    <location>
        <begin position="199"/>
        <end position="282"/>
    </location>
</feature>
<gene>
    <name evidence="9" type="ORF">CONCODRAFT_8105</name>
</gene>
<name>A0A137P366_CONC2</name>
<evidence type="ECO:0000256" key="4">
    <source>
        <dbReference type="ARBA" id="ARBA00023141"/>
    </source>
</evidence>
<proteinExistence type="predicted"/>
<evidence type="ECO:0000256" key="6">
    <source>
        <dbReference type="ARBA" id="ARBA00023239"/>
    </source>
</evidence>
<dbReference type="SUPFAM" id="SSF53850">
    <property type="entry name" value="Periplasmic binding protein-like II"/>
    <property type="match status" value="1"/>
</dbReference>
<keyword evidence="6" id="KW-0456">Lyase</keyword>
<dbReference type="STRING" id="796925.A0A137P366"/>
<dbReference type="CDD" id="cd04905">
    <property type="entry name" value="ACT_CM-PDT"/>
    <property type="match status" value="1"/>
</dbReference>
<evidence type="ECO:0000256" key="5">
    <source>
        <dbReference type="ARBA" id="ARBA00023222"/>
    </source>
</evidence>
<dbReference type="PIRSF" id="PIRSF001500">
    <property type="entry name" value="Chor_mut_pdt_Ppr"/>
    <property type="match status" value="1"/>
</dbReference>
<evidence type="ECO:0000259" key="7">
    <source>
        <dbReference type="PROSITE" id="PS51171"/>
    </source>
</evidence>
<keyword evidence="5" id="KW-0584">Phenylalanine biosynthesis</keyword>
<dbReference type="Pfam" id="PF01842">
    <property type="entry name" value="ACT"/>
    <property type="match status" value="1"/>
</dbReference>
<feature type="domain" description="Prephenate dehydratase" evidence="7">
    <location>
        <begin position="4"/>
        <end position="186"/>
    </location>
</feature>
<dbReference type="InterPro" id="IPR045865">
    <property type="entry name" value="ACT-like_dom_sf"/>
</dbReference>
<dbReference type="SUPFAM" id="SSF55021">
    <property type="entry name" value="ACT-like"/>
    <property type="match status" value="1"/>
</dbReference>
<evidence type="ECO:0000259" key="8">
    <source>
        <dbReference type="PROSITE" id="PS51671"/>
    </source>
</evidence>
<dbReference type="OrthoDB" id="983542at2759"/>
<dbReference type="Proteomes" id="UP000070444">
    <property type="component" value="Unassembled WGS sequence"/>
</dbReference>
<evidence type="ECO:0000256" key="1">
    <source>
        <dbReference type="ARBA" id="ARBA00004741"/>
    </source>
</evidence>
<dbReference type="EC" id="4.2.1.51" evidence="2"/>
<accession>A0A137P366</accession>
<dbReference type="InterPro" id="IPR008242">
    <property type="entry name" value="Chor_mutase/pphenate_deHydtase"/>
</dbReference>
<sequence>MSFTIGYKGAPGAHVESAAKVAYHKEQVTYKNFKDNKELFEALISEQVQKIIVPIENSISGNFLQNLDQIAKNHPKVTIVEELIIEEKNALLANSGTKLDQVNKVYSHPSIFDQYGTELRNLAGKDLEHQIGNSTSDCAQLLRDSPDSNSAVIANPVTAQLYNLEILQHLKAPVPNVTRYFILATKSVATEKHQMPKTSLMLIMKNAPGVLFKVLSAFALRDINVSKIESRASARTIRTGSPWEYIMFVDVEGSPESNPKLQNAISNLGEFASEVKNLGSYPRHFPDLNMDKSPVGL</sequence>
<evidence type="ECO:0000313" key="9">
    <source>
        <dbReference type="EMBL" id="KXN69477.1"/>
    </source>
</evidence>
<keyword evidence="3" id="KW-0028">Amino-acid biosynthesis</keyword>
<dbReference type="PROSITE" id="PS51671">
    <property type="entry name" value="ACT"/>
    <property type="match status" value="1"/>
</dbReference>
<keyword evidence="4" id="KW-0057">Aromatic amino acid biosynthesis</keyword>
<dbReference type="GO" id="GO:0005737">
    <property type="term" value="C:cytoplasm"/>
    <property type="evidence" value="ECO:0007669"/>
    <property type="project" value="TreeGrafter"/>
</dbReference>
<dbReference type="PANTHER" id="PTHR21022">
    <property type="entry name" value="PREPHENATE DEHYDRATASE P PROTEIN"/>
    <property type="match status" value="1"/>
</dbReference>
<dbReference type="Gene3D" id="3.40.190.10">
    <property type="entry name" value="Periplasmic binding protein-like II"/>
    <property type="match status" value="2"/>
</dbReference>
<evidence type="ECO:0000256" key="3">
    <source>
        <dbReference type="ARBA" id="ARBA00022605"/>
    </source>
</evidence>
<evidence type="ECO:0000256" key="2">
    <source>
        <dbReference type="ARBA" id="ARBA00013147"/>
    </source>
</evidence>
<keyword evidence="10" id="KW-1185">Reference proteome</keyword>
<dbReference type="InterPro" id="IPR001086">
    <property type="entry name" value="Preph_deHydtase"/>
</dbReference>